<sequence length="90" mass="10554">MSQLDLDHEWTSMHQRKEMSPPLCSEENPFICSTWDIQQTLQKSQTCQKIQKNYDRPQVGRLPNSWPNGAQKWSSRQMCPFLMSAEACSY</sequence>
<protein>
    <submittedName>
        <fullName evidence="2">Uncharacterized protein</fullName>
    </submittedName>
</protein>
<evidence type="ECO:0000313" key="2">
    <source>
        <dbReference type="EMBL" id="KAJ8260629.1"/>
    </source>
</evidence>
<gene>
    <name evidence="2" type="ORF">COCON_G00163520</name>
</gene>
<keyword evidence="3" id="KW-1185">Reference proteome</keyword>
<feature type="compositionally biased region" description="Basic and acidic residues" evidence="1">
    <location>
        <begin position="1"/>
        <end position="19"/>
    </location>
</feature>
<evidence type="ECO:0000313" key="3">
    <source>
        <dbReference type="Proteomes" id="UP001152803"/>
    </source>
</evidence>
<proteinExistence type="predicted"/>
<organism evidence="2 3">
    <name type="scientific">Conger conger</name>
    <name type="common">Conger eel</name>
    <name type="synonym">Muraena conger</name>
    <dbReference type="NCBI Taxonomy" id="82655"/>
    <lineage>
        <taxon>Eukaryota</taxon>
        <taxon>Metazoa</taxon>
        <taxon>Chordata</taxon>
        <taxon>Craniata</taxon>
        <taxon>Vertebrata</taxon>
        <taxon>Euteleostomi</taxon>
        <taxon>Actinopterygii</taxon>
        <taxon>Neopterygii</taxon>
        <taxon>Teleostei</taxon>
        <taxon>Anguilliformes</taxon>
        <taxon>Congridae</taxon>
        <taxon>Conger</taxon>
    </lineage>
</organism>
<dbReference type="Proteomes" id="UP001152803">
    <property type="component" value="Unassembled WGS sequence"/>
</dbReference>
<name>A0A9Q1HT07_CONCO</name>
<evidence type="ECO:0000256" key="1">
    <source>
        <dbReference type="SAM" id="MobiDB-lite"/>
    </source>
</evidence>
<reference evidence="2" key="1">
    <citation type="journal article" date="2023" name="Science">
        <title>Genome structures resolve the early diversification of teleost fishes.</title>
        <authorList>
            <person name="Parey E."/>
            <person name="Louis A."/>
            <person name="Montfort J."/>
            <person name="Bouchez O."/>
            <person name="Roques C."/>
            <person name="Iampietro C."/>
            <person name="Lluch J."/>
            <person name="Castinel A."/>
            <person name="Donnadieu C."/>
            <person name="Desvignes T."/>
            <person name="Floi Bucao C."/>
            <person name="Jouanno E."/>
            <person name="Wen M."/>
            <person name="Mejri S."/>
            <person name="Dirks R."/>
            <person name="Jansen H."/>
            <person name="Henkel C."/>
            <person name="Chen W.J."/>
            <person name="Zahm M."/>
            <person name="Cabau C."/>
            <person name="Klopp C."/>
            <person name="Thompson A.W."/>
            <person name="Robinson-Rechavi M."/>
            <person name="Braasch I."/>
            <person name="Lecointre G."/>
            <person name="Bobe J."/>
            <person name="Postlethwait J.H."/>
            <person name="Berthelot C."/>
            <person name="Roest Crollius H."/>
            <person name="Guiguen Y."/>
        </authorList>
    </citation>
    <scope>NUCLEOTIDE SEQUENCE</scope>
    <source>
        <strain evidence="2">Concon-B</strain>
    </source>
</reference>
<feature type="region of interest" description="Disordered" evidence="1">
    <location>
        <begin position="1"/>
        <end position="23"/>
    </location>
</feature>
<dbReference type="AlphaFoldDB" id="A0A9Q1HT07"/>
<accession>A0A9Q1HT07</accession>
<comment type="caution">
    <text evidence="2">The sequence shown here is derived from an EMBL/GenBank/DDBJ whole genome shotgun (WGS) entry which is preliminary data.</text>
</comment>
<dbReference type="EMBL" id="JAFJMO010000012">
    <property type="protein sequence ID" value="KAJ8260629.1"/>
    <property type="molecule type" value="Genomic_DNA"/>
</dbReference>